<gene>
    <name evidence="2" type="ORF">BM536_017285</name>
</gene>
<proteinExistence type="predicted"/>
<reference evidence="3" key="1">
    <citation type="submission" date="2016-11" db="EMBL/GenBank/DDBJ databases">
        <authorList>
            <person name="Schniete J.K."/>
            <person name="Salih T."/>
            <person name="Algora Gallardo L."/>
            <person name="Martinez Fernandez S."/>
            <person name="Herron P.R."/>
        </authorList>
    </citation>
    <scope>NUCLEOTIDE SEQUENCE [LARGE SCALE GENOMIC DNA]</scope>
    <source>
        <strain evidence="3">DSM 41896</strain>
    </source>
</reference>
<reference evidence="2 3" key="2">
    <citation type="submission" date="2017-02" db="EMBL/GenBank/DDBJ databases">
        <title>Draft genome sequence of Streptomyces phaeoluteigriseus type strain DSM41896.</title>
        <authorList>
            <person name="Salih T.S."/>
            <person name="Algora Gallardo L."/>
            <person name="Melo Santos T."/>
            <person name="Filgueira Martinez S."/>
            <person name="Herron P.R."/>
        </authorList>
    </citation>
    <scope>NUCLEOTIDE SEQUENCE [LARGE SCALE GENOMIC DNA]</scope>
    <source>
        <strain evidence="2 3">DSM 41896</strain>
    </source>
</reference>
<name>A0A1V6MSC8_9ACTN</name>
<sequence>MMIADDEQRGGTAGLARTPGVVELLENTDWASLAHAYGPAEDTPAHLVHLLDEDPRRQAEALGMLDMSVLHQGSLYSATPAAMLFIAAVLPHPPRTLAVHESYHPWDDRTRPLRAALLEFLGLFAESAAYGEEPGGGGDRDGGVPAGGGDGVASGRGGDGVPAGGGDGVPLVGGGDGVVPVGGRDGVVPGGEPPGDHRPCGRRQRRDPCRPGTTSRRACPTPAVRCRWE</sequence>
<dbReference type="Proteomes" id="UP000184286">
    <property type="component" value="Unassembled WGS sequence"/>
</dbReference>
<feature type="region of interest" description="Disordered" evidence="1">
    <location>
        <begin position="132"/>
        <end position="229"/>
    </location>
</feature>
<organism evidence="2 3">
    <name type="scientific">Streptomyces phaeoluteigriseus</name>
    <dbReference type="NCBI Taxonomy" id="114686"/>
    <lineage>
        <taxon>Bacteria</taxon>
        <taxon>Bacillati</taxon>
        <taxon>Actinomycetota</taxon>
        <taxon>Actinomycetes</taxon>
        <taxon>Kitasatosporales</taxon>
        <taxon>Streptomycetaceae</taxon>
        <taxon>Streptomyces</taxon>
        <taxon>Streptomyces aurantiacus group</taxon>
    </lineage>
</organism>
<evidence type="ECO:0000256" key="1">
    <source>
        <dbReference type="SAM" id="MobiDB-lite"/>
    </source>
</evidence>
<dbReference type="OrthoDB" id="292843at2"/>
<evidence type="ECO:0000313" key="2">
    <source>
        <dbReference type="EMBL" id="OQD55206.1"/>
    </source>
</evidence>
<dbReference type="EMBL" id="MPOH02000012">
    <property type="protein sequence ID" value="OQD55206.1"/>
    <property type="molecule type" value="Genomic_DNA"/>
</dbReference>
<dbReference type="RefSeq" id="WP_094103156.1">
    <property type="nucleotide sequence ID" value="NZ_MPOH02000012.1"/>
</dbReference>
<comment type="caution">
    <text evidence="2">The sequence shown here is derived from an EMBL/GenBank/DDBJ whole genome shotgun (WGS) entry which is preliminary data.</text>
</comment>
<protein>
    <submittedName>
        <fullName evidence="2">Uncharacterized protein</fullName>
    </submittedName>
</protein>
<dbReference type="AlphaFoldDB" id="A0A1V6MSC8"/>
<feature type="compositionally biased region" description="Gly residues" evidence="1">
    <location>
        <begin position="144"/>
        <end position="177"/>
    </location>
</feature>
<evidence type="ECO:0000313" key="3">
    <source>
        <dbReference type="Proteomes" id="UP000184286"/>
    </source>
</evidence>
<dbReference type="STRING" id="114686.BM536_017285"/>
<accession>A0A1V6MSC8</accession>